<dbReference type="PANTHER" id="PTHR48081">
    <property type="entry name" value="AB HYDROLASE SUPERFAMILY PROTEIN C4A8.06C"/>
    <property type="match status" value="1"/>
</dbReference>
<dbReference type="OrthoDB" id="2152029at2759"/>
<keyword evidence="6" id="KW-1185">Reference proteome</keyword>
<evidence type="ECO:0000256" key="3">
    <source>
        <dbReference type="PROSITE-ProRule" id="PRU10038"/>
    </source>
</evidence>
<organism evidence="5 6">
    <name type="scientific">Curvularia kusanoi</name>
    <name type="common">Cochliobolus kusanoi</name>
    <dbReference type="NCBI Taxonomy" id="90978"/>
    <lineage>
        <taxon>Eukaryota</taxon>
        <taxon>Fungi</taxon>
        <taxon>Dikarya</taxon>
        <taxon>Ascomycota</taxon>
        <taxon>Pezizomycotina</taxon>
        <taxon>Dothideomycetes</taxon>
        <taxon>Pleosporomycetidae</taxon>
        <taxon>Pleosporales</taxon>
        <taxon>Pleosporineae</taxon>
        <taxon>Pleosporaceae</taxon>
        <taxon>Curvularia</taxon>
    </lineage>
</organism>
<dbReference type="SUPFAM" id="SSF53474">
    <property type="entry name" value="alpha/beta-Hydrolases"/>
    <property type="match status" value="1"/>
</dbReference>
<feature type="active site" evidence="3">
    <location>
        <position position="195"/>
    </location>
</feature>
<dbReference type="InterPro" id="IPR013094">
    <property type="entry name" value="AB_hydrolase_3"/>
</dbReference>
<dbReference type="Gene3D" id="3.40.50.1820">
    <property type="entry name" value="alpha/beta hydrolase"/>
    <property type="match status" value="1"/>
</dbReference>
<evidence type="ECO:0000313" key="5">
    <source>
        <dbReference type="EMBL" id="KAF2996282.1"/>
    </source>
</evidence>
<dbReference type="PROSITE" id="PS01174">
    <property type="entry name" value="LIPASE_GDXG_SER"/>
    <property type="match status" value="1"/>
</dbReference>
<name>A0A9P4T7P9_CURKU</name>
<proteinExistence type="inferred from homology"/>
<dbReference type="InterPro" id="IPR050300">
    <property type="entry name" value="GDXG_lipolytic_enzyme"/>
</dbReference>
<dbReference type="InterPro" id="IPR029058">
    <property type="entry name" value="AB_hydrolase_fold"/>
</dbReference>
<comment type="similarity">
    <text evidence="1">Belongs to the 'GDXG' lipolytic enzyme family.</text>
</comment>
<evidence type="ECO:0000259" key="4">
    <source>
        <dbReference type="Pfam" id="PF07859"/>
    </source>
</evidence>
<comment type="caution">
    <text evidence="5">The sequence shown here is derived from an EMBL/GenBank/DDBJ whole genome shotgun (WGS) entry which is preliminary data.</text>
</comment>
<dbReference type="EMBL" id="SWKU01000028">
    <property type="protein sequence ID" value="KAF2996282.1"/>
    <property type="molecule type" value="Genomic_DNA"/>
</dbReference>
<dbReference type="PANTHER" id="PTHR48081:SF31">
    <property type="entry name" value="STERYL ACETYL HYDROLASE MUG81-RELATED"/>
    <property type="match status" value="1"/>
</dbReference>
<reference evidence="5" key="1">
    <citation type="submission" date="2019-04" db="EMBL/GenBank/DDBJ databases">
        <title>Sequencing of skin fungus with MAO and IRED activity.</title>
        <authorList>
            <person name="Marsaioli A.J."/>
            <person name="Bonatto J.M.C."/>
            <person name="Reis Junior O."/>
        </authorList>
    </citation>
    <scope>NUCLEOTIDE SEQUENCE</scope>
    <source>
        <strain evidence="5">30M1</strain>
    </source>
</reference>
<dbReference type="Proteomes" id="UP000801428">
    <property type="component" value="Unassembled WGS sequence"/>
</dbReference>
<protein>
    <recommendedName>
        <fullName evidence="4">Alpha/beta hydrolase fold-3 domain-containing protein</fullName>
    </recommendedName>
</protein>
<dbReference type="Pfam" id="PF07859">
    <property type="entry name" value="Abhydrolase_3"/>
    <property type="match status" value="1"/>
</dbReference>
<evidence type="ECO:0000313" key="6">
    <source>
        <dbReference type="Proteomes" id="UP000801428"/>
    </source>
</evidence>
<keyword evidence="2" id="KW-0378">Hydrolase</keyword>
<dbReference type="GO" id="GO:0016787">
    <property type="term" value="F:hydrolase activity"/>
    <property type="evidence" value="ECO:0007669"/>
    <property type="project" value="UniProtKB-KW"/>
</dbReference>
<dbReference type="InterPro" id="IPR033140">
    <property type="entry name" value="Lipase_GDXG_put_SER_AS"/>
</dbReference>
<gene>
    <name evidence="5" type="ORF">E8E13_005054</name>
</gene>
<accession>A0A9P4T7P9</accession>
<evidence type="ECO:0000256" key="1">
    <source>
        <dbReference type="ARBA" id="ARBA00010515"/>
    </source>
</evidence>
<dbReference type="AlphaFoldDB" id="A0A9P4T7P9"/>
<evidence type="ECO:0000256" key="2">
    <source>
        <dbReference type="ARBA" id="ARBA00022801"/>
    </source>
</evidence>
<sequence length="384" mass="41920">MPLQKQYGSKSYLRIAWLILNAVSAAVYRAASYPFRTVRGPTLIKDALNAAVRSMLNRLTIADSRFLMPPTSKSYVDSYCRPRGLEPKTLSLDGKNGQAVAHWIGDPDAESVVIYCHGGGYTQPASKGNYQYLSRLVKDLNGGQQRQTVSVLMLAYSLAPEAVYPTQLREAAVVLAHLVHETGRSPSRLFLAGDSAGGNLVMSLLSHLLHPHPDVLTLELGCPLGGAMLLSPWVGFCTNFPSFEDNADLDLISPFALRKWSAMFLGKASTVNPEADPGPISGDNWTDVCMNPPSWWEGMHRVVGSVFIWRGGQEVLVDSMRALEKNLRAGWADGGGDLEQVIFLESAREAHVAPISEAMLPGGGKKSDAQLAIEDWFKVRLLQQ</sequence>
<feature type="domain" description="Alpha/beta hydrolase fold-3" evidence="4">
    <location>
        <begin position="113"/>
        <end position="329"/>
    </location>
</feature>